<dbReference type="EMBL" id="BTGU01003735">
    <property type="protein sequence ID" value="GMN18876.1"/>
    <property type="molecule type" value="Genomic_DNA"/>
</dbReference>
<dbReference type="AlphaFoldDB" id="A0AA87YNC6"/>
<evidence type="ECO:0000313" key="5">
    <source>
        <dbReference type="Proteomes" id="UP001187192"/>
    </source>
</evidence>
<keyword evidence="5" id="KW-1185">Reference proteome</keyword>
<evidence type="ECO:0000313" key="2">
    <source>
        <dbReference type="EMBL" id="GMN18876.1"/>
    </source>
</evidence>
<protein>
    <submittedName>
        <fullName evidence="4">Uncharacterized protein</fullName>
    </submittedName>
</protein>
<organism evidence="4 5">
    <name type="scientific">Ficus carica</name>
    <name type="common">Common fig</name>
    <dbReference type="NCBI Taxonomy" id="3494"/>
    <lineage>
        <taxon>Eukaryota</taxon>
        <taxon>Viridiplantae</taxon>
        <taxon>Streptophyta</taxon>
        <taxon>Embryophyta</taxon>
        <taxon>Tracheophyta</taxon>
        <taxon>Spermatophyta</taxon>
        <taxon>Magnoliopsida</taxon>
        <taxon>eudicotyledons</taxon>
        <taxon>Gunneridae</taxon>
        <taxon>Pentapetalae</taxon>
        <taxon>rosids</taxon>
        <taxon>fabids</taxon>
        <taxon>Rosales</taxon>
        <taxon>Moraceae</taxon>
        <taxon>Ficeae</taxon>
        <taxon>Ficus</taxon>
    </lineage>
</organism>
<dbReference type="EMBL" id="BTGU01003737">
    <property type="protein sequence ID" value="GMN18899.1"/>
    <property type="molecule type" value="Genomic_DNA"/>
</dbReference>
<gene>
    <name evidence="1" type="ORF">TIFTF001_045087</name>
    <name evidence="2" type="ORF">TIFTF001_045090</name>
    <name evidence="3" type="ORF">TIFTF001_045093</name>
    <name evidence="4" type="ORF">TIFTF001_045096</name>
</gene>
<comment type="caution">
    <text evidence="4">The sequence shown here is derived from an EMBL/GenBank/DDBJ whole genome shotgun (WGS) entry which is preliminary data.</text>
</comment>
<dbReference type="Proteomes" id="UP001187192">
    <property type="component" value="Unassembled WGS sequence"/>
</dbReference>
<proteinExistence type="predicted"/>
<reference evidence="4" key="1">
    <citation type="submission" date="2023-07" db="EMBL/GenBank/DDBJ databases">
        <title>draft genome sequence of fig (Ficus carica).</title>
        <authorList>
            <person name="Takahashi T."/>
            <person name="Nishimura K."/>
        </authorList>
    </citation>
    <scope>NUCLEOTIDE SEQUENCE</scope>
</reference>
<name>A0AA87YNC6_FICCA</name>
<evidence type="ECO:0000313" key="3">
    <source>
        <dbReference type="EMBL" id="GMN18887.1"/>
    </source>
</evidence>
<dbReference type="EMBL" id="BTGU01003734">
    <property type="protein sequence ID" value="GMN18870.1"/>
    <property type="molecule type" value="Genomic_DNA"/>
</dbReference>
<accession>A0AA87YNC6</accession>
<sequence length="48" mass="5018">MGSRVWTSLLGPGCPVEGPNSVVREPQELGCLQEQMGHGRAVLLGCPA</sequence>
<dbReference type="EMBL" id="BTGU01003736">
    <property type="protein sequence ID" value="GMN18887.1"/>
    <property type="molecule type" value="Genomic_DNA"/>
</dbReference>
<evidence type="ECO:0000313" key="1">
    <source>
        <dbReference type="EMBL" id="GMN18870.1"/>
    </source>
</evidence>
<evidence type="ECO:0000313" key="4">
    <source>
        <dbReference type="EMBL" id="GMN18899.1"/>
    </source>
</evidence>